<dbReference type="InterPro" id="IPR033522">
    <property type="entry name" value="IA-2/IA-2_beta"/>
</dbReference>
<dbReference type="PANTHER" id="PTHR46106:SF4">
    <property type="entry name" value="IA-2 PROTEIN TYROSINE PHOSPHATASE, ISOFORM C"/>
    <property type="match status" value="1"/>
</dbReference>
<proteinExistence type="predicted"/>
<dbReference type="GO" id="GO:0030659">
    <property type="term" value="C:cytoplasmic vesicle membrane"/>
    <property type="evidence" value="ECO:0007669"/>
    <property type="project" value="UniProtKB-SubCell"/>
</dbReference>
<keyword evidence="6" id="KW-0325">Glycoprotein</keyword>
<accession>E3LYV8</accession>
<evidence type="ECO:0000256" key="4">
    <source>
        <dbReference type="ARBA" id="ARBA00022989"/>
    </source>
</evidence>
<evidence type="ECO:0000259" key="10">
    <source>
        <dbReference type="PROSITE" id="PS50055"/>
    </source>
</evidence>
<dbReference type="InterPro" id="IPR003595">
    <property type="entry name" value="Tyr_Pase_cat"/>
</dbReference>
<dbReference type="SMART" id="SM00404">
    <property type="entry name" value="PTPc_motif"/>
    <property type="match status" value="1"/>
</dbReference>
<dbReference type="PROSITE" id="PS50056">
    <property type="entry name" value="TYR_PHOSPHATASE_2"/>
    <property type="match status" value="1"/>
</dbReference>
<dbReference type="PRINTS" id="PR00700">
    <property type="entry name" value="PRTYPHPHTASE"/>
</dbReference>
<dbReference type="Gene3D" id="3.90.190.10">
    <property type="entry name" value="Protein tyrosine phosphatase superfamily"/>
    <property type="match status" value="1"/>
</dbReference>
<keyword evidence="7" id="KW-0968">Cytoplasmic vesicle</keyword>
<dbReference type="Pfam" id="PF00102">
    <property type="entry name" value="Y_phosphatase"/>
    <property type="match status" value="1"/>
</dbReference>
<feature type="domain" description="Tyrosine specific protein phosphatases" evidence="11">
    <location>
        <begin position="690"/>
        <end position="762"/>
    </location>
</feature>
<dbReference type="PROSITE" id="PS50055">
    <property type="entry name" value="TYR_PHOSPHATASE_PTP"/>
    <property type="match status" value="1"/>
</dbReference>
<evidence type="ECO:0000256" key="5">
    <source>
        <dbReference type="ARBA" id="ARBA00023136"/>
    </source>
</evidence>
<evidence type="ECO:0000259" key="11">
    <source>
        <dbReference type="PROSITE" id="PS50056"/>
    </source>
</evidence>
<evidence type="ECO:0000256" key="2">
    <source>
        <dbReference type="ARBA" id="ARBA00022692"/>
    </source>
</evidence>
<evidence type="ECO:0000256" key="1">
    <source>
        <dbReference type="ARBA" id="ARBA00004358"/>
    </source>
</evidence>
<dbReference type="InParanoid" id="E3LYV8"/>
<dbReference type="HOGENOM" id="CLU_383214_0_0_1"/>
<dbReference type="InterPro" id="IPR029021">
    <property type="entry name" value="Prot-tyrosine_phosphatase-like"/>
</dbReference>
<dbReference type="GO" id="GO:0007419">
    <property type="term" value="P:ventral cord development"/>
    <property type="evidence" value="ECO:0007669"/>
    <property type="project" value="EnsemblMetazoa"/>
</dbReference>
<dbReference type="SUPFAM" id="SSF52799">
    <property type="entry name" value="(Phosphotyrosine protein) phosphatases II"/>
    <property type="match status" value="1"/>
</dbReference>
<dbReference type="FunCoup" id="E3LYV8">
    <property type="interactions" value="3"/>
</dbReference>
<dbReference type="STRING" id="31234.E3LYV8"/>
<dbReference type="CDD" id="cd14546">
    <property type="entry name" value="R-PTP-N-N2"/>
    <property type="match status" value="1"/>
</dbReference>
<dbReference type="GO" id="GO:0045202">
    <property type="term" value="C:synapse"/>
    <property type="evidence" value="ECO:0007669"/>
    <property type="project" value="EnsemblMetazoa"/>
</dbReference>
<reference evidence="12" key="1">
    <citation type="submission" date="2007-07" db="EMBL/GenBank/DDBJ databases">
        <title>PCAP assembly of the Caenorhabditis remanei genome.</title>
        <authorList>
            <consortium name="The Caenorhabditis remanei Sequencing Consortium"/>
            <person name="Wilson R.K."/>
        </authorList>
    </citation>
    <scope>NUCLEOTIDE SEQUENCE [LARGE SCALE GENOMIC DNA]</scope>
    <source>
        <strain evidence="12">PB4641</strain>
    </source>
</reference>
<protein>
    <submittedName>
        <fullName evidence="12">CRE-IDA-1 protein</fullName>
    </submittedName>
</protein>
<comment type="subcellular location">
    <subcellularLocation>
        <location evidence="1">Cytoplasmic vesicle membrane</location>
        <topology evidence="1">Single-pass type I membrane protein</topology>
    </subcellularLocation>
</comment>
<dbReference type="OMA" id="AFWQTIW"/>
<dbReference type="FunFam" id="3.90.190.10:FF:000017">
    <property type="entry name" value="receptor-type tyrosine-protein phosphatase-like N isoform X2"/>
    <property type="match status" value="1"/>
</dbReference>
<dbReference type="GO" id="GO:1905488">
    <property type="term" value="P:positive regulation of anterior/posterior axon guidance"/>
    <property type="evidence" value="ECO:0007669"/>
    <property type="project" value="EnsemblMetazoa"/>
</dbReference>
<sequence length="782" mass="88747">MRFFHFILVLFSISTVPAFLLYGCNLSENLCDNDELCYPDGVFGQCYSSESGSPEPTVLDNLDDTQLELLKLELTRLATKDKDWGDEETQCVLAYFKMSMFYQLQYDPDFCQVRKPANVWALIQLIDTGLSEDPSILEEDENPENVTEEEMAQIIEQLKEPSLPTEEDVEEALNAQNEDVDDEILDQYVQAVVNNENPDFSELSDGQLNSLIGRLVDLKKNVENEESELLSGNGEQEMAVPLDDLEERGEQAILKKDIEQVGEVNQGLDNTEHKIVKGRKDQIVTRVDANRVYLKVHLKNEDQLMPLIEFLQNTIAIPNNLYFDDFQYVLFFTFTIRIVPNFRFENGQLSMRISRFEGAKPKAEKRIDSVEGVASAVYKRRKDIARLSGADVRETGIGSGEDGSLPVESSERDWLLMPVLFVCAFTVTALGLVAAVQIARSRRHYKDNIQQIAEQLDGKTSFAYQDLCRQRADGGRASKSSSTSSWCEETAAPTIDISTGHVVLNFLQEYLSEPTKIEAQWNGIKDYHNEERTKSKAENNSTQNRTILPFDDNIVDIDGKTNENEDFYLNASFIYDDDPRQAVYIAAQTPASNQIAAFWQTIWQHGVCLVVNLSTPEECKQEKNYWPDTGSEVHGAFEIHLVSEHIWSDDYLVRSFYLKNLQNSQTRTITQFHYLSWQKDSTPTSAKSILEFRRKVNKSYRGRSSAVLVHSWDGSGRTGVYCAVDVLCARLLRGIRQIDVVATVEHLRDQRDGMVATGDQFKLVYGCVAQEVNHLLKSISAQ</sequence>
<feature type="domain" description="Tyrosine-protein phosphatase" evidence="10">
    <location>
        <begin position="517"/>
        <end position="771"/>
    </location>
</feature>
<keyword evidence="2 8" id="KW-0812">Transmembrane</keyword>
<dbReference type="InterPro" id="IPR000387">
    <property type="entry name" value="Tyr_Pase_dom"/>
</dbReference>
<keyword evidence="5 8" id="KW-0472">Membrane</keyword>
<feature type="signal peptide" evidence="9">
    <location>
        <begin position="1"/>
        <end position="18"/>
    </location>
</feature>
<evidence type="ECO:0000256" key="8">
    <source>
        <dbReference type="SAM" id="Phobius"/>
    </source>
</evidence>
<dbReference type="SMART" id="SM00194">
    <property type="entry name" value="PTPc"/>
    <property type="match status" value="1"/>
</dbReference>
<keyword evidence="13" id="KW-1185">Reference proteome</keyword>
<evidence type="ECO:0000313" key="13">
    <source>
        <dbReference type="Proteomes" id="UP000008281"/>
    </source>
</evidence>
<dbReference type="InterPro" id="IPR000242">
    <property type="entry name" value="PTP_cat"/>
</dbReference>
<dbReference type="EMBL" id="DS268419">
    <property type="protein sequence ID" value="EFO86750.1"/>
    <property type="molecule type" value="Genomic_DNA"/>
</dbReference>
<organism evidence="13">
    <name type="scientific">Caenorhabditis remanei</name>
    <name type="common">Caenorhabditis vulgaris</name>
    <dbReference type="NCBI Taxonomy" id="31234"/>
    <lineage>
        <taxon>Eukaryota</taxon>
        <taxon>Metazoa</taxon>
        <taxon>Ecdysozoa</taxon>
        <taxon>Nematoda</taxon>
        <taxon>Chromadorea</taxon>
        <taxon>Rhabditida</taxon>
        <taxon>Rhabditina</taxon>
        <taxon>Rhabditomorpha</taxon>
        <taxon>Rhabditoidea</taxon>
        <taxon>Rhabditidae</taxon>
        <taxon>Peloderinae</taxon>
        <taxon>Caenorhabditis</taxon>
    </lineage>
</organism>
<keyword evidence="3 9" id="KW-0732">Signal</keyword>
<name>E3LYV8_CAERE</name>
<evidence type="ECO:0000256" key="9">
    <source>
        <dbReference type="SAM" id="SignalP"/>
    </source>
</evidence>
<evidence type="ECO:0000256" key="6">
    <source>
        <dbReference type="ARBA" id="ARBA00023180"/>
    </source>
</evidence>
<dbReference type="OrthoDB" id="9880441at2759"/>
<evidence type="ECO:0000313" key="12">
    <source>
        <dbReference type="EMBL" id="EFO86750.1"/>
    </source>
</evidence>
<dbReference type="GO" id="GO:0031045">
    <property type="term" value="C:dense core granule"/>
    <property type="evidence" value="ECO:0007669"/>
    <property type="project" value="EnsemblMetazoa"/>
</dbReference>
<feature type="chain" id="PRO_5003175676" evidence="9">
    <location>
        <begin position="19"/>
        <end position="782"/>
    </location>
</feature>
<dbReference type="Proteomes" id="UP000008281">
    <property type="component" value="Unassembled WGS sequence"/>
</dbReference>
<dbReference type="GO" id="GO:0004725">
    <property type="term" value="F:protein tyrosine phosphatase activity"/>
    <property type="evidence" value="ECO:0007669"/>
    <property type="project" value="InterPro"/>
</dbReference>
<feature type="transmembrane region" description="Helical" evidence="8">
    <location>
        <begin position="414"/>
        <end position="436"/>
    </location>
</feature>
<dbReference type="PANTHER" id="PTHR46106">
    <property type="entry name" value="IA-2 PROTEIN TYROSINE PHOSPHATASE, ISOFORM C"/>
    <property type="match status" value="1"/>
</dbReference>
<dbReference type="GO" id="GO:0001956">
    <property type="term" value="P:positive regulation of neurotransmitter secretion"/>
    <property type="evidence" value="ECO:0007669"/>
    <property type="project" value="EnsemblMetazoa"/>
</dbReference>
<evidence type="ECO:0000256" key="7">
    <source>
        <dbReference type="ARBA" id="ARBA00023329"/>
    </source>
</evidence>
<dbReference type="eggNOG" id="KOG0793">
    <property type="taxonomic scope" value="Eukaryota"/>
</dbReference>
<gene>
    <name evidence="12" type="primary">Cre-ida-1</name>
    <name evidence="12" type="ORF">CRE_04716</name>
</gene>
<dbReference type="AlphaFoldDB" id="E3LYV8"/>
<dbReference type="PROSITE" id="PS51257">
    <property type="entry name" value="PROKAR_LIPOPROTEIN"/>
    <property type="match status" value="1"/>
</dbReference>
<evidence type="ECO:0000256" key="3">
    <source>
        <dbReference type="ARBA" id="ARBA00022729"/>
    </source>
</evidence>
<keyword evidence="4 8" id="KW-1133">Transmembrane helix</keyword>